<accession>A0A1H5X2G0</accession>
<organism evidence="2 3">
    <name type="scientific">Caloramator fervidus</name>
    <dbReference type="NCBI Taxonomy" id="29344"/>
    <lineage>
        <taxon>Bacteria</taxon>
        <taxon>Bacillati</taxon>
        <taxon>Bacillota</taxon>
        <taxon>Clostridia</taxon>
        <taxon>Eubacteriales</taxon>
        <taxon>Clostridiaceae</taxon>
        <taxon>Caloramator</taxon>
    </lineage>
</organism>
<evidence type="ECO:0000256" key="1">
    <source>
        <dbReference type="SAM" id="Coils"/>
    </source>
</evidence>
<protein>
    <recommendedName>
        <fullName evidence="4">Chromosome partition protein smc</fullName>
    </recommendedName>
</protein>
<gene>
    <name evidence="2" type="ORF">SAMN05660865_01637</name>
</gene>
<name>A0A1H5X2G0_9CLOT</name>
<evidence type="ECO:0000313" key="3">
    <source>
        <dbReference type="Proteomes" id="UP000242850"/>
    </source>
</evidence>
<keyword evidence="3" id="KW-1185">Reference proteome</keyword>
<evidence type="ECO:0000313" key="2">
    <source>
        <dbReference type="EMBL" id="SEG05723.1"/>
    </source>
</evidence>
<sequence length="128" mass="15015">MDNEKVLDLMQKIYEEMQQGFKSLNNRMDELENEVNKTKLIIENDIKSKVAVLFEGNSSYKEQVEGKFEEIIKEQQETREILSLSVKSLADDIQGIKHDIDELKHKFDKVEKVTIQNTYDLAYLKMAK</sequence>
<feature type="coiled-coil region" evidence="1">
    <location>
        <begin position="14"/>
        <end position="41"/>
    </location>
</feature>
<reference evidence="3" key="1">
    <citation type="submission" date="2016-10" db="EMBL/GenBank/DDBJ databases">
        <authorList>
            <person name="Varghese N."/>
            <person name="Submissions S."/>
        </authorList>
    </citation>
    <scope>NUCLEOTIDE SEQUENCE [LARGE SCALE GENOMIC DNA]</scope>
    <source>
        <strain evidence="3">DSM 5463</strain>
    </source>
</reference>
<feature type="coiled-coil region" evidence="1">
    <location>
        <begin position="86"/>
        <end position="113"/>
    </location>
</feature>
<keyword evidence="1" id="KW-0175">Coiled coil</keyword>
<dbReference type="Proteomes" id="UP000242850">
    <property type="component" value="Unassembled WGS sequence"/>
</dbReference>
<dbReference type="RefSeq" id="WP_207654288.1">
    <property type="nucleotide sequence ID" value="NZ_FNUK01000025.1"/>
</dbReference>
<evidence type="ECO:0008006" key="4">
    <source>
        <dbReference type="Google" id="ProtNLM"/>
    </source>
</evidence>
<dbReference type="AlphaFoldDB" id="A0A1H5X2G0"/>
<dbReference type="EMBL" id="FNUK01000025">
    <property type="protein sequence ID" value="SEG05723.1"/>
    <property type="molecule type" value="Genomic_DNA"/>
</dbReference>
<proteinExistence type="predicted"/>